<dbReference type="Proteomes" id="UP000626656">
    <property type="component" value="Unassembled WGS sequence"/>
</dbReference>
<keyword evidence="2" id="KW-1185">Reference proteome</keyword>
<proteinExistence type="predicted"/>
<evidence type="ECO:0000313" key="2">
    <source>
        <dbReference type="Proteomes" id="UP000626656"/>
    </source>
</evidence>
<protein>
    <submittedName>
        <fullName evidence="1">Uncharacterized protein</fullName>
    </submittedName>
</protein>
<organism evidence="1 2">
    <name type="scientific">Bathymodiolus thermophilus thioautotrophic gill symbiont</name>
    <dbReference type="NCBI Taxonomy" id="2360"/>
    <lineage>
        <taxon>Bacteria</taxon>
        <taxon>Pseudomonadati</taxon>
        <taxon>Pseudomonadota</taxon>
        <taxon>Gammaproteobacteria</taxon>
        <taxon>sulfur-oxidizing symbionts</taxon>
    </lineage>
</organism>
<evidence type="ECO:0000313" key="1">
    <source>
        <dbReference type="EMBL" id="CAB5508262.1"/>
    </source>
</evidence>
<name>A0ABM8MDS5_9GAMM</name>
<comment type="caution">
    <text evidence="1">The sequence shown here is derived from an EMBL/GenBank/DDBJ whole genome shotgun (WGS) entry which is preliminary data.</text>
</comment>
<gene>
    <name evidence="1" type="ORF">AZO1586I_2537</name>
</gene>
<dbReference type="EMBL" id="CAHJWF010000576">
    <property type="protein sequence ID" value="CAB5508262.1"/>
    <property type="molecule type" value="Genomic_DNA"/>
</dbReference>
<reference evidence="1 2" key="1">
    <citation type="submission" date="2020-05" db="EMBL/GenBank/DDBJ databases">
        <authorList>
            <person name="Petersen J."/>
            <person name="Sayavedra L."/>
        </authorList>
    </citation>
    <scope>NUCLEOTIDE SEQUENCE [LARGE SCALE GENOMIC DNA]</scope>
    <source>
        <strain evidence="1">B azoricus SOX ET2 1586I</strain>
    </source>
</reference>
<sequence>MAFYFVSTFATWLAAMDKNGANYAGLVTITEVETAHMIRKRQLSEENIPAYK</sequence>
<accession>A0ABM8MDS5</accession>